<evidence type="ECO:0000313" key="1">
    <source>
        <dbReference type="EMBL" id="OLZ53352.1"/>
    </source>
</evidence>
<keyword evidence="2" id="KW-1185">Reference proteome</keyword>
<gene>
    <name evidence="1" type="ORF">BS329_11145</name>
</gene>
<dbReference type="EMBL" id="MQUQ01000005">
    <property type="protein sequence ID" value="OLZ53352.1"/>
    <property type="molecule type" value="Genomic_DNA"/>
</dbReference>
<dbReference type="Proteomes" id="UP000187486">
    <property type="component" value="Unassembled WGS sequence"/>
</dbReference>
<sequence>MEEVTHSLKLLDIRDSAAVAASEGIALRFRALARLSQCRESTRSVTQEVAFALSLVDGHAGAMVATAEARSGTIFQPFRYL</sequence>
<comment type="caution">
    <text evidence="1">The sequence shown here is derived from an EMBL/GenBank/DDBJ whole genome shotgun (WGS) entry which is preliminary data.</text>
</comment>
<reference evidence="1 2" key="1">
    <citation type="submission" date="2016-01" db="EMBL/GenBank/DDBJ databases">
        <title>Amycolatopsis coloradensis genome sequencing and assembly.</title>
        <authorList>
            <person name="Mayilraj S."/>
        </authorList>
    </citation>
    <scope>NUCLEOTIDE SEQUENCE [LARGE SCALE GENOMIC DNA]</scope>
    <source>
        <strain evidence="1 2">DSM 44225</strain>
    </source>
</reference>
<organism evidence="1 2">
    <name type="scientific">Amycolatopsis coloradensis</name>
    <dbReference type="NCBI Taxonomy" id="76021"/>
    <lineage>
        <taxon>Bacteria</taxon>
        <taxon>Bacillati</taxon>
        <taxon>Actinomycetota</taxon>
        <taxon>Actinomycetes</taxon>
        <taxon>Pseudonocardiales</taxon>
        <taxon>Pseudonocardiaceae</taxon>
        <taxon>Amycolatopsis</taxon>
    </lineage>
</organism>
<dbReference type="STRING" id="76021.BS329_11145"/>
<protein>
    <submittedName>
        <fullName evidence="1">Uncharacterized protein</fullName>
    </submittedName>
</protein>
<accession>A0A1R0KWK8</accession>
<evidence type="ECO:0000313" key="2">
    <source>
        <dbReference type="Proteomes" id="UP000187486"/>
    </source>
</evidence>
<dbReference type="AlphaFoldDB" id="A0A1R0KWK8"/>
<name>A0A1R0KWK8_9PSEU</name>
<proteinExistence type="predicted"/>